<dbReference type="AlphaFoldDB" id="C8PJI9"/>
<accession>C8PJI9</accession>
<gene>
    <name evidence="1" type="ORF">CAMGR0001_1389</name>
</gene>
<keyword evidence="2" id="KW-1185">Reference proteome</keyword>
<evidence type="ECO:0000313" key="1">
    <source>
        <dbReference type="EMBL" id="EEV17094.1"/>
    </source>
</evidence>
<evidence type="ECO:0000313" key="2">
    <source>
        <dbReference type="Proteomes" id="UP000005709"/>
    </source>
</evidence>
<name>C8PJI9_9BACT</name>
<organism evidence="1 2">
    <name type="scientific">Campylobacter gracilis RM3268</name>
    <dbReference type="NCBI Taxonomy" id="553220"/>
    <lineage>
        <taxon>Bacteria</taxon>
        <taxon>Pseudomonadati</taxon>
        <taxon>Campylobacterota</taxon>
        <taxon>Epsilonproteobacteria</taxon>
        <taxon>Campylobacterales</taxon>
        <taxon>Campylobacteraceae</taxon>
        <taxon>Campylobacter</taxon>
    </lineage>
</organism>
<comment type="caution">
    <text evidence="1">The sequence shown here is derived from an EMBL/GenBank/DDBJ whole genome shotgun (WGS) entry which is preliminary data.</text>
</comment>
<reference evidence="1 2" key="1">
    <citation type="submission" date="2009-07" db="EMBL/GenBank/DDBJ databases">
        <authorList>
            <person name="Madupu R."/>
            <person name="Sebastian Y."/>
            <person name="Durkin A.S."/>
            <person name="Torralba M."/>
            <person name="Methe B."/>
            <person name="Sutton G.G."/>
            <person name="Strausberg R.L."/>
            <person name="Nelson K.E."/>
        </authorList>
    </citation>
    <scope>NUCLEOTIDE SEQUENCE [LARGE SCALE GENOMIC DNA]</scope>
    <source>
        <strain evidence="1 2">RM3268</strain>
    </source>
</reference>
<proteinExistence type="predicted"/>
<dbReference type="Proteomes" id="UP000005709">
    <property type="component" value="Unassembled WGS sequence"/>
</dbReference>
<protein>
    <submittedName>
        <fullName evidence="1">Uncharacterized protein</fullName>
    </submittedName>
</protein>
<sequence>MQAAPEFNSNETNKHKIPCVVIQATSKFNISHKARPGTLKSGLPPR</sequence>
<dbReference type="EMBL" id="ACYG01000027">
    <property type="protein sequence ID" value="EEV17094.1"/>
    <property type="molecule type" value="Genomic_DNA"/>
</dbReference>